<dbReference type="InterPro" id="IPR036419">
    <property type="entry name" value="Ribosomal_S3_C_sf"/>
</dbReference>
<dbReference type="GO" id="GO:1990904">
    <property type="term" value="C:ribonucleoprotein complex"/>
    <property type="evidence" value="ECO:0007669"/>
    <property type="project" value="UniProtKB-KW"/>
</dbReference>
<sequence>MGQKANPISLRLKTTNKSFDSCWYSYLHYSTLLSLDIKARSYLDKIFEQIRYPKPLVALTLMPKRGKVLMLYLNPERSRGERGERFQLRPLIPSRPLQRRAHPLPNGGLGVGVEPGQRQAPLVGTRLWGSSPHGLAQLGRGAGAANDHRSPLAPPSLRGGSPASRGSGNCRGWMPRWERKLFIYSTLLSITKRRGNTASLLLDKDFALFYRMHRLVWFEGRGEGYLSLINQLHPYAHGLTRAGLNPGKKPTGKGASSSRPPYGTSGRAGSSSWGGYSNPARSSRGLHTLSPLASAPSVAGRRPPAPGPCDQKRWLRERPHTGPMLAPVSWLRSSIREIRKQGNHSSISTMEAVLGRGLGLSVAMYPYKSMEEEQTARFLSEEIAYYLERRVPFRRIKQALMRELQKRYIEGVKVSCSGRVGGRSKKAQRSREEGFQWGQTSSHVFSSKLGFASRSALTPFGKVGIKVWICYK</sequence>
<evidence type="ECO:0000256" key="3">
    <source>
        <dbReference type="ARBA" id="ARBA00022980"/>
    </source>
</evidence>
<keyword evidence="11" id="KW-1185">Reference proteome</keyword>
<keyword evidence="4 10" id="KW-0496">Mitochondrion</keyword>
<evidence type="ECO:0000313" key="11">
    <source>
        <dbReference type="Proteomes" id="UP000007264"/>
    </source>
</evidence>
<dbReference type="Gene3D" id="3.30.1140.32">
    <property type="entry name" value="Ribosomal protein S3, C-terminal domain"/>
    <property type="match status" value="1"/>
</dbReference>
<dbReference type="AlphaFoldDB" id="F1DPK9"/>
<dbReference type="GO" id="GO:0006412">
    <property type="term" value="P:translation"/>
    <property type="evidence" value="ECO:0007669"/>
    <property type="project" value="InterPro"/>
</dbReference>
<dbReference type="InterPro" id="IPR044954">
    <property type="entry name" value="Ribosomal_uS3m_plant"/>
</dbReference>
<dbReference type="GO" id="GO:0003723">
    <property type="term" value="F:RNA binding"/>
    <property type="evidence" value="ECO:0007669"/>
    <property type="project" value="InterPro"/>
</dbReference>
<dbReference type="KEGG" id="csl:CospCoM_p02"/>
<dbReference type="RefSeq" id="YP_004339007.1">
    <property type="nucleotide sequence ID" value="NC_015316.1"/>
</dbReference>
<feature type="region of interest" description="Disordered" evidence="8">
    <location>
        <begin position="241"/>
        <end position="318"/>
    </location>
</feature>
<reference evidence="10" key="1">
    <citation type="submission" date="2011-01" db="EMBL/GenBank/DDBJ databases">
        <title>Organelle genomes of Coccomyxa sp. C-169.</title>
        <authorList>
            <person name="Smith D.R."/>
            <person name="Yamada T."/>
            <person name="Grigoriev I.V."/>
            <person name="Van Etten J.L."/>
        </authorList>
    </citation>
    <scope>NUCLEOTIDE SEQUENCE [LARGE SCALE GENOMIC DNA]</scope>
</reference>
<evidence type="ECO:0000256" key="7">
    <source>
        <dbReference type="ARBA" id="ARBA00035414"/>
    </source>
</evidence>
<protein>
    <recommendedName>
        <fullName evidence="6">Small ribosomal subunit protein uS3m</fullName>
    </recommendedName>
    <alternativeName>
        <fullName evidence="7">Ribosomal protein S3, mitochondrial</fullName>
    </alternativeName>
</protein>
<dbReference type="InterPro" id="IPR009019">
    <property type="entry name" value="KH_sf_prok-type"/>
</dbReference>
<feature type="domain" description="Small ribosomal subunit protein uS3 C-terminal" evidence="9">
    <location>
        <begin position="383"/>
        <end position="469"/>
    </location>
</feature>
<dbReference type="GO" id="GO:0005739">
    <property type="term" value="C:mitochondrion"/>
    <property type="evidence" value="ECO:0007669"/>
    <property type="project" value="UniProtKB-SubCell"/>
</dbReference>
<keyword evidence="3 10" id="KW-0689">Ribosomal protein</keyword>
<dbReference type="GeneID" id="10358511"/>
<dbReference type="PANTHER" id="PTHR35928:SF2">
    <property type="entry name" value="SMALL RIBOSOMAL SUBUNIT PROTEIN US3M"/>
    <property type="match status" value="1"/>
</dbReference>
<dbReference type="InterPro" id="IPR001351">
    <property type="entry name" value="Ribosomal_uS3_C"/>
</dbReference>
<evidence type="ECO:0000256" key="4">
    <source>
        <dbReference type="ARBA" id="ARBA00023128"/>
    </source>
</evidence>
<evidence type="ECO:0000256" key="8">
    <source>
        <dbReference type="SAM" id="MobiDB-lite"/>
    </source>
</evidence>
<dbReference type="STRING" id="574566.F1DPK9"/>
<evidence type="ECO:0000259" key="9">
    <source>
        <dbReference type="Pfam" id="PF00189"/>
    </source>
</evidence>
<dbReference type="SUPFAM" id="SSF54821">
    <property type="entry name" value="Ribosomal protein S3 C-terminal domain"/>
    <property type="match status" value="1"/>
</dbReference>
<evidence type="ECO:0000256" key="6">
    <source>
        <dbReference type="ARBA" id="ARBA00035157"/>
    </source>
</evidence>
<gene>
    <name evidence="10" type="primary">rps3</name>
</gene>
<evidence type="ECO:0000256" key="1">
    <source>
        <dbReference type="ARBA" id="ARBA00004173"/>
    </source>
</evidence>
<comment type="similarity">
    <text evidence="2">Belongs to the universal ribosomal protein uS3 family.</text>
</comment>
<dbReference type="Pfam" id="PF00189">
    <property type="entry name" value="Ribosomal_S3_C"/>
    <property type="match status" value="1"/>
</dbReference>
<dbReference type="Proteomes" id="UP000007264">
    <property type="component" value="Mitochondrion"/>
</dbReference>
<accession>F1DPK9</accession>
<dbReference type="GO" id="GO:0005840">
    <property type="term" value="C:ribosome"/>
    <property type="evidence" value="ECO:0007669"/>
    <property type="project" value="UniProtKB-KW"/>
</dbReference>
<dbReference type="GO" id="GO:0003735">
    <property type="term" value="F:structural constituent of ribosome"/>
    <property type="evidence" value="ECO:0007669"/>
    <property type="project" value="InterPro"/>
</dbReference>
<feature type="compositionally biased region" description="Polar residues" evidence="8">
    <location>
        <begin position="267"/>
        <end position="281"/>
    </location>
</feature>
<dbReference type="SUPFAM" id="SSF54814">
    <property type="entry name" value="Prokaryotic type KH domain (KH-domain type II)"/>
    <property type="match status" value="1"/>
</dbReference>
<proteinExistence type="inferred from homology"/>
<evidence type="ECO:0000256" key="5">
    <source>
        <dbReference type="ARBA" id="ARBA00023274"/>
    </source>
</evidence>
<evidence type="ECO:0000256" key="2">
    <source>
        <dbReference type="ARBA" id="ARBA00010761"/>
    </source>
</evidence>
<name>F1DPK9_COCSC</name>
<organism evidence="10 11">
    <name type="scientific">Coccomyxa subellipsoidea (strain C-169)</name>
    <name type="common">Green microalga</name>
    <dbReference type="NCBI Taxonomy" id="574566"/>
    <lineage>
        <taxon>Eukaryota</taxon>
        <taxon>Viridiplantae</taxon>
        <taxon>Chlorophyta</taxon>
        <taxon>core chlorophytes</taxon>
        <taxon>Trebouxiophyceae</taxon>
        <taxon>Trebouxiophyceae incertae sedis</taxon>
        <taxon>Coccomyxaceae</taxon>
        <taxon>Coccomyxa</taxon>
        <taxon>Coccomyxa subellipsoidea</taxon>
    </lineage>
</organism>
<dbReference type="EMBL" id="HQ874522">
    <property type="protein sequence ID" value="ADY75449.1"/>
    <property type="molecule type" value="Genomic_DNA"/>
</dbReference>
<comment type="subcellular location">
    <subcellularLocation>
        <location evidence="1">Mitochondrion</location>
    </subcellularLocation>
</comment>
<geneLocation type="mitochondrion" evidence="10"/>
<keyword evidence="5" id="KW-0687">Ribonucleoprotein</keyword>
<evidence type="ECO:0000313" key="10">
    <source>
        <dbReference type="EMBL" id="ADY75449.1"/>
    </source>
</evidence>
<dbReference type="PANTHER" id="PTHR35928">
    <property type="entry name" value="RIBOSOMAL PROTEIN S3, MITOCHONDRIAL"/>
    <property type="match status" value="1"/>
</dbReference>
<feature type="region of interest" description="Disordered" evidence="8">
    <location>
        <begin position="138"/>
        <end position="171"/>
    </location>
</feature>